<gene>
    <name evidence="3" type="ORF">PKNA1_C2_1459400</name>
    <name evidence="4" type="ORF">PKNA1_H1_1459400</name>
</gene>
<evidence type="ECO:0000313" key="5">
    <source>
        <dbReference type="Proteomes" id="UP000182128"/>
    </source>
</evidence>
<feature type="region of interest" description="Disordered" evidence="1">
    <location>
        <begin position="574"/>
        <end position="666"/>
    </location>
</feature>
<feature type="transmembrane region" description="Helical" evidence="2">
    <location>
        <begin position="525"/>
        <end position="553"/>
    </location>
</feature>
<reference evidence="5 6" key="1">
    <citation type="submission" date="2016-05" db="EMBL/GenBank/DDBJ databases">
        <authorList>
            <person name="Sharaf H."/>
        </authorList>
    </citation>
    <scope>NUCLEOTIDE SEQUENCE [LARGE SCALE GENOMIC DNA]</scope>
    <source>
        <strain evidence="5 6">H</strain>
    </source>
</reference>
<dbReference type="EMBL" id="CWHQ02000019">
    <property type="protein sequence ID" value="SBO26243.1"/>
    <property type="molecule type" value="Genomic_DNA"/>
</dbReference>
<dbReference type="Proteomes" id="UP000182128">
    <property type="component" value="Unassembled WGS sequence"/>
</dbReference>
<dbReference type="Proteomes" id="UP000182142">
    <property type="component" value="Unassembled WGS sequence"/>
</dbReference>
<evidence type="ECO:0000313" key="3">
    <source>
        <dbReference type="EMBL" id="SBO26243.1"/>
    </source>
</evidence>
<evidence type="ECO:0000313" key="4">
    <source>
        <dbReference type="EMBL" id="SBO29398.1"/>
    </source>
</evidence>
<accession>A0A1A7VVV1</accession>
<feature type="compositionally biased region" description="Basic residues" evidence="1">
    <location>
        <begin position="579"/>
        <end position="589"/>
    </location>
</feature>
<dbReference type="EMBL" id="CWHR02000027">
    <property type="protein sequence ID" value="SBO29398.1"/>
    <property type="molecule type" value="Genomic_DNA"/>
</dbReference>
<feature type="compositionally biased region" description="Gly residues" evidence="1">
    <location>
        <begin position="610"/>
        <end position="620"/>
    </location>
</feature>
<sequence length="666" mass="75146">MEKLGVASVGLPTDVIYRMLEGGMWCQAVQGERHDCCQQMGGNVGAVLEEYLERGKKENLAEIIEQNYCVACATKGDGDTDGTNYYDPCEFFYYWLGDQIKDKLKNVHDFKNVMGAIYDKLLGGKCKEKFNELYEDVSEIVFPESKILFDYNYDYNYLNSKKGSNEESLCEELNGKLGGAQGAHDWLCQKCETPMDKYCKEFIGDYGTVDQCKARKPQALPELKCTARPQESALLLQQGHQEDILDKWLPSKIAYHKLEKGKKGKCEGRDSSYTQGIRNSENTNTDMEGYAEEFAEHWCYVPNERKEHQSDDSPCYYLYYYLGDMIRNNSDLNNSSFRSIMSTVREELQKLDVQPPCKIVPSNIGKTYFDSEKKVYDYHLDHNTIQGKFQSVDSSCSPELNEYLSSAATAYGIMNEYCPKNDESTEYCTKFRDEYSKHNLGVELISKCTSAQELKEALSGKAVNADSKFDLIKEKVTVDAEAGVDSTADSVTTGVISGGIATIGIPTIGFFLYKVSTYTYIHIHIYIYIYIYTYVYMYVYICICSFLFFFFFFSFQYTDVFDGIKKSLFGGSNNTGGRSRGRRSTVRHNQHFDDTFTGNDSSTLGDGSTTLGGGGGGSSTLGGSSTDVSTIYNDDDGGRRRRPSTGRRERAGTNNRRPGNIRYYAT</sequence>
<name>A0A1A7VVV1_PLAKH</name>
<reference evidence="3" key="2">
    <citation type="submission" date="2016-05" db="EMBL/GenBank/DDBJ databases">
        <authorList>
            <person name="Lavstsen T."/>
            <person name="Jespersen J.S."/>
        </authorList>
    </citation>
    <scope>NUCLEOTIDE SEQUENCE [LARGE SCALE GENOMIC DNA]</scope>
</reference>
<organism evidence="3 5">
    <name type="scientific">Plasmodium knowlesi (strain H)</name>
    <dbReference type="NCBI Taxonomy" id="5851"/>
    <lineage>
        <taxon>Eukaryota</taxon>
        <taxon>Sar</taxon>
        <taxon>Alveolata</taxon>
        <taxon>Apicomplexa</taxon>
        <taxon>Aconoidasida</taxon>
        <taxon>Haemosporida</taxon>
        <taxon>Plasmodiidae</taxon>
        <taxon>Plasmodium</taxon>
        <taxon>Plasmodium (Plasmodium)</taxon>
    </lineage>
</organism>
<dbReference type="InterPro" id="IPR008780">
    <property type="entry name" value="Plasmodium_Vir"/>
</dbReference>
<keyword evidence="2" id="KW-0812">Transmembrane</keyword>
<feature type="transmembrane region" description="Helical" evidence="2">
    <location>
        <begin position="494"/>
        <end position="513"/>
    </location>
</feature>
<keyword evidence="2" id="KW-1133">Transmembrane helix</keyword>
<dbReference type="AlphaFoldDB" id="A0A1A7VVV1"/>
<protein>
    <submittedName>
        <fullName evidence="3">KIR protein</fullName>
    </submittedName>
</protein>
<feature type="compositionally biased region" description="Low complexity" evidence="1">
    <location>
        <begin position="597"/>
        <end position="609"/>
    </location>
</feature>
<evidence type="ECO:0000313" key="6">
    <source>
        <dbReference type="Proteomes" id="UP000182142"/>
    </source>
</evidence>
<evidence type="ECO:0000256" key="2">
    <source>
        <dbReference type="SAM" id="Phobius"/>
    </source>
</evidence>
<feature type="compositionally biased region" description="Low complexity" evidence="1">
    <location>
        <begin position="621"/>
        <end position="630"/>
    </location>
</feature>
<dbReference type="Pfam" id="PF05795">
    <property type="entry name" value="Plasmodium_Vir"/>
    <property type="match status" value="2"/>
</dbReference>
<proteinExistence type="predicted"/>
<keyword evidence="2" id="KW-0472">Membrane</keyword>
<evidence type="ECO:0000256" key="1">
    <source>
        <dbReference type="SAM" id="MobiDB-lite"/>
    </source>
</evidence>